<evidence type="ECO:0000313" key="2">
    <source>
        <dbReference type="EMBL" id="SEM40881.1"/>
    </source>
</evidence>
<dbReference type="GO" id="GO:0016787">
    <property type="term" value="F:hydrolase activity"/>
    <property type="evidence" value="ECO:0007669"/>
    <property type="project" value="UniProtKB-KW"/>
</dbReference>
<sequence length="299" mass="31401">MPGTALRVIRPLVRIGSFIAPHTAGRAAFKLFCTPPRPPGPQSRTGKAIIAARGRLALAIRQAVSYPCGTVSTYLFEPEPRLQDGDGPAPTVILLHGWNSEAAFMTAFVQPLLAQGFRVVAFDMPAHGTSTGAELNIPLGVGALAAVARVFAPVHAIVAHSFGGAIALAGLARSVPGQPRVKSNRLALVAAPSSVTTITRNFGATIGLGRRGQAALERRIHSVAGNPVEAFEGCGQLEAIGLPTLVIHDRQDRELDFHHAQALAAAGPFVTLQETSGLGHRRILQARQVVESVTRFVVG</sequence>
<dbReference type="SUPFAM" id="SSF53474">
    <property type="entry name" value="alpha/beta-Hydrolases"/>
    <property type="match status" value="1"/>
</dbReference>
<dbReference type="PRINTS" id="PR00111">
    <property type="entry name" value="ABHYDROLASE"/>
</dbReference>
<keyword evidence="2" id="KW-0378">Hydrolase</keyword>
<name>A0A1H7Y4K8_9HYPH</name>
<organism evidence="2 3">
    <name type="scientific">Bosea lupini</name>
    <dbReference type="NCBI Taxonomy" id="1036779"/>
    <lineage>
        <taxon>Bacteria</taxon>
        <taxon>Pseudomonadati</taxon>
        <taxon>Pseudomonadota</taxon>
        <taxon>Alphaproteobacteria</taxon>
        <taxon>Hyphomicrobiales</taxon>
        <taxon>Boseaceae</taxon>
        <taxon>Bosea</taxon>
    </lineage>
</organism>
<dbReference type="InterPro" id="IPR029058">
    <property type="entry name" value="AB_hydrolase_fold"/>
</dbReference>
<dbReference type="Proteomes" id="UP000199664">
    <property type="component" value="Unassembled WGS sequence"/>
</dbReference>
<reference evidence="3" key="1">
    <citation type="submission" date="2016-10" db="EMBL/GenBank/DDBJ databases">
        <authorList>
            <person name="Varghese N."/>
            <person name="Submissions S."/>
        </authorList>
    </citation>
    <scope>NUCLEOTIDE SEQUENCE [LARGE SCALE GENOMIC DNA]</scope>
    <source>
        <strain evidence="3">LMG 26383,CCUG 61248,R- 45681</strain>
    </source>
</reference>
<dbReference type="PANTHER" id="PTHR43689:SF8">
    <property type="entry name" value="ALPHA_BETA-HYDROLASES SUPERFAMILY PROTEIN"/>
    <property type="match status" value="1"/>
</dbReference>
<feature type="domain" description="AB hydrolase-1" evidence="1">
    <location>
        <begin position="92"/>
        <end position="291"/>
    </location>
</feature>
<proteinExistence type="predicted"/>
<dbReference type="OrthoDB" id="9815441at2"/>
<dbReference type="EMBL" id="FOAN01000011">
    <property type="protein sequence ID" value="SEM40881.1"/>
    <property type="molecule type" value="Genomic_DNA"/>
</dbReference>
<dbReference type="STRING" id="1036779.SAMN04515666_11122"/>
<dbReference type="PANTHER" id="PTHR43689">
    <property type="entry name" value="HYDROLASE"/>
    <property type="match status" value="1"/>
</dbReference>
<keyword evidence="3" id="KW-1185">Reference proteome</keyword>
<dbReference type="AlphaFoldDB" id="A0A1H7Y4K8"/>
<protein>
    <submittedName>
        <fullName evidence="2">Alpha/beta hydrolase family protein</fullName>
    </submittedName>
</protein>
<dbReference type="Pfam" id="PF12697">
    <property type="entry name" value="Abhydrolase_6"/>
    <property type="match status" value="1"/>
</dbReference>
<accession>A0A1H7Y4K8</accession>
<dbReference type="Gene3D" id="3.40.50.1820">
    <property type="entry name" value="alpha/beta hydrolase"/>
    <property type="match status" value="1"/>
</dbReference>
<gene>
    <name evidence="2" type="ORF">SAMN04515666_11122</name>
</gene>
<dbReference type="InterPro" id="IPR000073">
    <property type="entry name" value="AB_hydrolase_1"/>
</dbReference>
<evidence type="ECO:0000259" key="1">
    <source>
        <dbReference type="Pfam" id="PF12697"/>
    </source>
</evidence>
<dbReference type="RefSeq" id="WP_091841409.1">
    <property type="nucleotide sequence ID" value="NZ_FOAN01000011.1"/>
</dbReference>
<evidence type="ECO:0000313" key="3">
    <source>
        <dbReference type="Proteomes" id="UP000199664"/>
    </source>
</evidence>